<protein>
    <submittedName>
        <fullName evidence="3">16S rRNA (Guanine(966)-N(2))-methyltransferase RsmD</fullName>
        <ecNumber evidence="3">2.1.1.171</ecNumber>
    </submittedName>
</protein>
<dbReference type="CDD" id="cd02440">
    <property type="entry name" value="AdoMet_MTases"/>
    <property type="match status" value="1"/>
</dbReference>
<dbReference type="GO" id="GO:0052913">
    <property type="term" value="F:16S rRNA (guanine(966)-N(2))-methyltransferase activity"/>
    <property type="evidence" value="ECO:0007669"/>
    <property type="project" value="UniProtKB-EC"/>
</dbReference>
<proteinExistence type="predicted"/>
<dbReference type="PIRSF" id="PIRSF004553">
    <property type="entry name" value="CHP00095"/>
    <property type="match status" value="1"/>
</dbReference>
<dbReference type="SUPFAM" id="SSF53335">
    <property type="entry name" value="S-adenosyl-L-methionine-dependent methyltransferases"/>
    <property type="match status" value="1"/>
</dbReference>
<dbReference type="PANTHER" id="PTHR43542:SF1">
    <property type="entry name" value="METHYLTRANSFERASE"/>
    <property type="match status" value="1"/>
</dbReference>
<evidence type="ECO:0000256" key="1">
    <source>
        <dbReference type="ARBA" id="ARBA00022603"/>
    </source>
</evidence>
<keyword evidence="1 3" id="KW-0489">Methyltransferase</keyword>
<dbReference type="PANTHER" id="PTHR43542">
    <property type="entry name" value="METHYLTRANSFERASE"/>
    <property type="match status" value="1"/>
</dbReference>
<dbReference type="Pfam" id="PF03602">
    <property type="entry name" value="Cons_hypoth95"/>
    <property type="match status" value="1"/>
</dbReference>
<dbReference type="PROSITE" id="PS00092">
    <property type="entry name" value="N6_MTASE"/>
    <property type="match status" value="1"/>
</dbReference>
<dbReference type="Gene3D" id="3.40.50.150">
    <property type="entry name" value="Vaccinia Virus protein VP39"/>
    <property type="match status" value="1"/>
</dbReference>
<evidence type="ECO:0000313" key="4">
    <source>
        <dbReference type="Proteomes" id="UP000292307"/>
    </source>
</evidence>
<dbReference type="InterPro" id="IPR029063">
    <property type="entry name" value="SAM-dependent_MTases_sf"/>
</dbReference>
<dbReference type="EMBL" id="CP036401">
    <property type="protein sequence ID" value="QBI04362.1"/>
    <property type="molecule type" value="Genomic_DNA"/>
</dbReference>
<evidence type="ECO:0000313" key="3">
    <source>
        <dbReference type="EMBL" id="QBI04362.1"/>
    </source>
</evidence>
<dbReference type="NCBIfam" id="TIGR00095">
    <property type="entry name" value="16S rRNA (guanine(966)-N(2))-methyltransferase RsmD"/>
    <property type="match status" value="1"/>
</dbReference>
<name>A0ABX5S273_9BURK</name>
<dbReference type="InterPro" id="IPR002052">
    <property type="entry name" value="DNA_methylase_N6_adenine_CS"/>
</dbReference>
<keyword evidence="2 3" id="KW-0808">Transferase</keyword>
<organism evidence="3 4">
    <name type="scientific">Pseudoduganella albidiflava</name>
    <dbReference type="NCBI Taxonomy" id="321983"/>
    <lineage>
        <taxon>Bacteria</taxon>
        <taxon>Pseudomonadati</taxon>
        <taxon>Pseudomonadota</taxon>
        <taxon>Betaproteobacteria</taxon>
        <taxon>Burkholderiales</taxon>
        <taxon>Oxalobacteraceae</taxon>
        <taxon>Telluria group</taxon>
        <taxon>Pseudoduganella</taxon>
    </lineage>
</organism>
<reference evidence="3 4" key="1">
    <citation type="submission" date="2019-02" db="EMBL/GenBank/DDBJ databases">
        <title>Draft Genome Sequences of Six Type Strains of the Genus Massilia.</title>
        <authorList>
            <person name="Miess H."/>
            <person name="Frediansyhah A."/>
            <person name="Gross H."/>
        </authorList>
    </citation>
    <scope>NUCLEOTIDE SEQUENCE [LARGE SCALE GENOMIC DNA]</scope>
    <source>
        <strain evidence="3 4">DSM 17472</strain>
    </source>
</reference>
<accession>A0ABX5S273</accession>
<dbReference type="Proteomes" id="UP000292307">
    <property type="component" value="Chromosome"/>
</dbReference>
<evidence type="ECO:0000256" key="2">
    <source>
        <dbReference type="ARBA" id="ARBA00022679"/>
    </source>
</evidence>
<dbReference type="EC" id="2.1.1.171" evidence="3"/>
<sequence>MRRGIVPASFPRHVAMQKKKPAAKVPVHGPQHAKQVRIIGGSWKRTPLPVLEAQGLRPTPDRVRETVFNWLNHLKGDWGNLRVLDLFAGSGALGFEAASRGAQQVTMVDANATIVRQLQAIQEKLNATNIVVQRADALALAQSLAQRGQRFDVIFLDPPYQEDFLTRALPLCDKLVSEGGLVYAESGLPLVSDEGESPEWLANWDVVRQDKAGMVHFHLLQRRAV</sequence>
<keyword evidence="4" id="KW-1185">Reference proteome</keyword>
<dbReference type="InterPro" id="IPR004398">
    <property type="entry name" value="RNA_MeTrfase_RsmD"/>
</dbReference>
<gene>
    <name evidence="3" type="primary">rsmD</name>
    <name evidence="3" type="ORF">EYF70_28760</name>
</gene>